<reference evidence="8" key="1">
    <citation type="submission" date="2025-08" db="UniProtKB">
        <authorList>
            <consortium name="Ensembl"/>
        </authorList>
    </citation>
    <scope>IDENTIFICATION</scope>
</reference>
<organism evidence="8 9">
    <name type="scientific">Leptobrachium leishanense</name>
    <name type="common">Leishan spiny toad</name>
    <dbReference type="NCBI Taxonomy" id="445787"/>
    <lineage>
        <taxon>Eukaryota</taxon>
        <taxon>Metazoa</taxon>
        <taxon>Chordata</taxon>
        <taxon>Craniata</taxon>
        <taxon>Vertebrata</taxon>
        <taxon>Euteleostomi</taxon>
        <taxon>Amphibia</taxon>
        <taxon>Batrachia</taxon>
        <taxon>Anura</taxon>
        <taxon>Pelobatoidea</taxon>
        <taxon>Megophryidae</taxon>
        <taxon>Leptobrachium</taxon>
    </lineage>
</organism>
<evidence type="ECO:0000256" key="2">
    <source>
        <dbReference type="ARBA" id="ARBA00022659"/>
    </source>
</evidence>
<reference evidence="8" key="2">
    <citation type="submission" date="2025-09" db="UniProtKB">
        <authorList>
            <consortium name="Ensembl"/>
        </authorList>
    </citation>
    <scope>IDENTIFICATION</scope>
</reference>
<feature type="disulfide bond" evidence="5">
    <location>
        <begin position="588"/>
        <end position="631"/>
    </location>
</feature>
<accession>A0A8C5R957</accession>
<dbReference type="InterPro" id="IPR051503">
    <property type="entry name" value="ComplSys_Reg/VirEntry_Med"/>
</dbReference>
<evidence type="ECO:0000313" key="8">
    <source>
        <dbReference type="Ensembl" id="ENSLLEP00000048379.1"/>
    </source>
</evidence>
<feature type="domain" description="Sushi" evidence="7">
    <location>
        <begin position="586"/>
        <end position="644"/>
    </location>
</feature>
<dbReference type="CDD" id="cd00033">
    <property type="entry name" value="CCP"/>
    <property type="match status" value="6"/>
</dbReference>
<feature type="disulfide bond" evidence="5">
    <location>
        <begin position="178"/>
        <end position="205"/>
    </location>
</feature>
<dbReference type="Pfam" id="PF00084">
    <property type="entry name" value="Sushi"/>
    <property type="match status" value="8"/>
</dbReference>
<feature type="domain" description="Sushi" evidence="7">
    <location>
        <begin position="461"/>
        <end position="521"/>
    </location>
</feature>
<dbReference type="SMART" id="SM00032">
    <property type="entry name" value="CCP"/>
    <property type="match status" value="8"/>
</dbReference>
<keyword evidence="9" id="KW-1185">Reference proteome</keyword>
<dbReference type="Proteomes" id="UP000694569">
    <property type="component" value="Unplaced"/>
</dbReference>
<feature type="chain" id="PRO_5034341769" description="Sushi domain-containing protein" evidence="6">
    <location>
        <begin position="20"/>
        <end position="742"/>
    </location>
</feature>
<evidence type="ECO:0000256" key="1">
    <source>
        <dbReference type="ARBA" id="ARBA00004328"/>
    </source>
</evidence>
<dbReference type="PROSITE" id="PS50923">
    <property type="entry name" value="SUSHI"/>
    <property type="match status" value="8"/>
</dbReference>
<evidence type="ECO:0000256" key="5">
    <source>
        <dbReference type="PROSITE-ProRule" id="PRU00302"/>
    </source>
</evidence>
<dbReference type="InterPro" id="IPR035976">
    <property type="entry name" value="Sushi/SCR/CCP_sf"/>
</dbReference>
<proteinExistence type="predicted"/>
<protein>
    <recommendedName>
        <fullName evidence="7">Sushi domain-containing protein</fullName>
    </recommendedName>
</protein>
<feature type="domain" description="Sushi" evidence="7">
    <location>
        <begin position="85"/>
        <end position="146"/>
    </location>
</feature>
<feature type="domain" description="Sushi" evidence="7">
    <location>
        <begin position="147"/>
        <end position="207"/>
    </location>
</feature>
<keyword evidence="4 5" id="KW-1015">Disulfide bond</keyword>
<keyword evidence="3 6" id="KW-0732">Signal</keyword>
<dbReference type="GeneTree" id="ENSGT00940000154386"/>
<evidence type="ECO:0000259" key="7">
    <source>
        <dbReference type="PROSITE" id="PS50923"/>
    </source>
</evidence>
<evidence type="ECO:0000256" key="4">
    <source>
        <dbReference type="ARBA" id="ARBA00023157"/>
    </source>
</evidence>
<dbReference type="AlphaFoldDB" id="A0A8C5R957"/>
<evidence type="ECO:0000313" key="9">
    <source>
        <dbReference type="Proteomes" id="UP000694569"/>
    </source>
</evidence>
<comment type="subcellular location">
    <subcellularLocation>
        <location evidence="1">Virion</location>
    </subcellularLocation>
</comment>
<evidence type="ECO:0000256" key="6">
    <source>
        <dbReference type="SAM" id="SignalP"/>
    </source>
</evidence>
<dbReference type="Gene3D" id="2.10.70.10">
    <property type="entry name" value="Complement Module, domain 1"/>
    <property type="match status" value="11"/>
</dbReference>
<dbReference type="Ensembl" id="ENSLLET00000050266.1">
    <property type="protein sequence ID" value="ENSLLEP00000048379.1"/>
    <property type="gene ID" value="ENSLLEG00000030506.1"/>
</dbReference>
<dbReference type="InterPro" id="IPR000436">
    <property type="entry name" value="Sushi_SCR_CCP_dom"/>
</dbReference>
<dbReference type="FunFam" id="2.10.70.10:FF:000026">
    <property type="entry name" value="Complement inhibitory factor H"/>
    <property type="match status" value="1"/>
</dbReference>
<feature type="disulfide bond" evidence="5">
    <location>
        <begin position="54"/>
        <end position="81"/>
    </location>
</feature>
<keyword evidence="2 5" id="KW-0768">Sushi</keyword>
<name>A0A8C5R957_9ANUR</name>
<feature type="disulfide bond" evidence="5">
    <location>
        <begin position="279"/>
        <end position="322"/>
    </location>
</feature>
<feature type="disulfide bond" evidence="5">
    <location>
        <begin position="245"/>
        <end position="272"/>
    </location>
</feature>
<feature type="disulfide bond" evidence="5">
    <location>
        <begin position="117"/>
        <end position="144"/>
    </location>
</feature>
<dbReference type="SUPFAM" id="SSF57535">
    <property type="entry name" value="Complement control module/SCR domain"/>
    <property type="match status" value="11"/>
</dbReference>
<comment type="caution">
    <text evidence="5">Lacks conserved residue(s) required for the propagation of feature annotation.</text>
</comment>
<dbReference type="PANTHER" id="PTHR45785:SF2">
    <property type="entry name" value="COMPLEMENT FACTOR H-RELATED"/>
    <property type="match status" value="1"/>
</dbReference>
<feature type="domain" description="Sushi" evidence="7">
    <location>
        <begin position="277"/>
        <end position="335"/>
    </location>
</feature>
<feature type="domain" description="Sushi" evidence="7">
    <location>
        <begin position="22"/>
        <end position="83"/>
    </location>
</feature>
<feature type="domain" description="Sushi" evidence="7">
    <location>
        <begin position="213"/>
        <end position="274"/>
    </location>
</feature>
<sequence>MLLNGYIVFFMVTLRGAAAADTACSPPPREPEIEVQGSWDEESYRSGTVATFTCRPGYSSLGVIKKACLDGHWKPVSSGKCIYVGTCDRPPRYVDMEPQGVWDEESYPADKVATFSCRPGYTQHGVIEKSCIDGEWKPVSNGRCQLKSCGPPGDIESGSFELVAGDDYVFGAVVRYTCNKGYKMMTDDNTRQCRTNGWTDNLPKCQVYHIAGDGCGPIPREEELEVQGKWEDESYPIGTLVTFTCRPSYIQQGAIKKICAGDQWVTLLTGKCIRAGASCSAPPTIAHGDFLGSNQPHYRSGSQLEYKCPEYYTLQGNRIVKCEDGEWDEPPVCLEPCTAREKELKENNIVFKWKNADKLYSKHDEIMEFICVAGYEIAERSLLRVKCNMGEIPYPKCNKIGSCLLSEETMKNQNIYINRSSAIQDGEKVTFECNKGMIPEKTLEGTCKMRVLNYPRCITANKCKLAPDVPNGRVKADHLKQDGYDSGSSVEFECDEHHSISGPINVKCENGQWSDLPQCLTIPCPPPPNIANGRPVPNLKTGYESGDKVQYMCNPGYNLKKRISEAECEQTRWKSIPVCRIVGAGPLCLKPPAIIHGDFLGPNQQNYSSGSDLEYKCPEYYTLLGHRIVTCEDGVWDEPPVCLVPCIAKEIDRSKNNIVLKWKDADKYIRHDERTEFVCAEGYEIADSSLLTVKCNKGVIPYPKCNKIGKCYLSDRPAQIICPLNFLGVMKQIRQTRAYSLV</sequence>
<dbReference type="PANTHER" id="PTHR45785">
    <property type="entry name" value="COMPLEMENT FACTOR H-RELATED"/>
    <property type="match status" value="1"/>
</dbReference>
<feature type="signal peptide" evidence="6">
    <location>
        <begin position="1"/>
        <end position="19"/>
    </location>
</feature>
<evidence type="ECO:0000256" key="3">
    <source>
        <dbReference type="ARBA" id="ARBA00022729"/>
    </source>
</evidence>
<feature type="domain" description="Sushi" evidence="7">
    <location>
        <begin position="522"/>
        <end position="581"/>
    </location>
</feature>